<dbReference type="Proteomes" id="UP000440367">
    <property type="component" value="Unassembled WGS sequence"/>
</dbReference>
<evidence type="ECO:0000313" key="2">
    <source>
        <dbReference type="EMBL" id="KAE9119175.1"/>
    </source>
</evidence>
<evidence type="ECO:0000313" key="15">
    <source>
        <dbReference type="Proteomes" id="UP000476176"/>
    </source>
</evidence>
<dbReference type="EMBL" id="QXGC01000294">
    <property type="protein sequence ID" value="KAE9241513.1"/>
    <property type="molecule type" value="Genomic_DNA"/>
</dbReference>
<evidence type="ECO:0000313" key="8">
    <source>
        <dbReference type="EMBL" id="KAE9316137.1"/>
    </source>
</evidence>
<dbReference type="EMBL" id="QXGF01000079">
    <property type="protein sequence ID" value="KAE8947479.1"/>
    <property type="molecule type" value="Genomic_DNA"/>
</dbReference>
<gene>
    <name evidence="8" type="ORF">PF001_g7456</name>
    <name evidence="7" type="ORF">PF002_g2911</name>
    <name evidence="6" type="ORF">PF004_g7015</name>
    <name evidence="5" type="ORF">PF005_g8356</name>
    <name evidence="4" type="ORF">PF006_g7593</name>
    <name evidence="2" type="ORF">PF007_g8650</name>
    <name evidence="1" type="ORF">PF009_g2902</name>
    <name evidence="3" type="ORF">PF010_g7891</name>
</gene>
<evidence type="ECO:0000313" key="4">
    <source>
        <dbReference type="EMBL" id="KAE9147755.1"/>
    </source>
</evidence>
<dbReference type="Proteomes" id="UP000476176">
    <property type="component" value="Unassembled WGS sequence"/>
</dbReference>
<reference evidence="9 10" key="1">
    <citation type="submission" date="2018-08" db="EMBL/GenBank/DDBJ databases">
        <title>Genomic investigation of the strawberry pathogen Phytophthora fragariae indicates pathogenicity is determined by transcriptional variation in three key races.</title>
        <authorList>
            <person name="Adams T.M."/>
            <person name="Armitage A.D."/>
            <person name="Sobczyk M.K."/>
            <person name="Bates H.J."/>
            <person name="Dunwell J.M."/>
            <person name="Nellist C.F."/>
            <person name="Harrison R.J."/>
        </authorList>
    </citation>
    <scope>NUCLEOTIDE SEQUENCE [LARGE SCALE GENOMIC DNA]</scope>
    <source>
        <strain evidence="8 11">A4</strain>
        <strain evidence="7 12">BC-1</strain>
        <strain evidence="6 15">BC-23</strain>
        <strain evidence="5 10">NOV-27</strain>
        <strain evidence="4 13">NOV-5</strain>
        <strain evidence="2 14">NOV-71</strain>
        <strain evidence="1 9">NOV-9</strain>
        <strain evidence="3 16">ONT-3</strain>
    </source>
</reference>
<protein>
    <submittedName>
        <fullName evidence="7">Uncharacterized protein</fullName>
    </submittedName>
</protein>
<proteinExistence type="predicted"/>
<dbReference type="EMBL" id="QXGD01000079">
    <property type="protein sequence ID" value="KAE9254338.1"/>
    <property type="molecule type" value="Genomic_DNA"/>
</dbReference>
<evidence type="ECO:0000313" key="14">
    <source>
        <dbReference type="Proteomes" id="UP000441208"/>
    </source>
</evidence>
<comment type="caution">
    <text evidence="7">The sequence shown here is derived from an EMBL/GenBank/DDBJ whole genome shotgun (WGS) entry which is preliminary data.</text>
</comment>
<dbReference type="EMBL" id="QXGE01000319">
    <property type="protein sequence ID" value="KAE9316137.1"/>
    <property type="molecule type" value="Genomic_DNA"/>
</dbReference>
<evidence type="ECO:0000313" key="12">
    <source>
        <dbReference type="Proteomes" id="UP000440367"/>
    </source>
</evidence>
<organism evidence="7 12">
    <name type="scientific">Phytophthora fragariae</name>
    <dbReference type="NCBI Taxonomy" id="53985"/>
    <lineage>
        <taxon>Eukaryota</taxon>
        <taxon>Sar</taxon>
        <taxon>Stramenopiles</taxon>
        <taxon>Oomycota</taxon>
        <taxon>Peronosporomycetes</taxon>
        <taxon>Peronosporales</taxon>
        <taxon>Peronosporaceae</taxon>
        <taxon>Phytophthora</taxon>
    </lineage>
</organism>
<name>A0A6A4A8M2_9STRA</name>
<dbReference type="Proteomes" id="UP000488956">
    <property type="component" value="Unassembled WGS sequence"/>
</dbReference>
<dbReference type="EMBL" id="QXFX01000346">
    <property type="protein sequence ID" value="KAE9119362.1"/>
    <property type="molecule type" value="Genomic_DNA"/>
</dbReference>
<evidence type="ECO:0000313" key="9">
    <source>
        <dbReference type="Proteomes" id="UP000429523"/>
    </source>
</evidence>
<evidence type="ECO:0000313" key="5">
    <source>
        <dbReference type="EMBL" id="KAE9218201.1"/>
    </source>
</evidence>
<evidence type="ECO:0000313" key="6">
    <source>
        <dbReference type="EMBL" id="KAE9241513.1"/>
    </source>
</evidence>
<dbReference type="AlphaFoldDB" id="A0A6A4A8M2"/>
<evidence type="ECO:0000313" key="3">
    <source>
        <dbReference type="EMBL" id="KAE9119362.1"/>
    </source>
</evidence>
<accession>A0A6A4A8M2</accession>
<evidence type="ECO:0000313" key="1">
    <source>
        <dbReference type="EMBL" id="KAE8947479.1"/>
    </source>
</evidence>
<evidence type="ECO:0000313" key="7">
    <source>
        <dbReference type="EMBL" id="KAE9254338.1"/>
    </source>
</evidence>
<dbReference type="Proteomes" id="UP000429523">
    <property type="component" value="Unassembled WGS sequence"/>
</dbReference>
<evidence type="ECO:0000313" key="10">
    <source>
        <dbReference type="Proteomes" id="UP000433483"/>
    </source>
</evidence>
<keyword evidence="10" id="KW-1185">Reference proteome</keyword>
<dbReference type="EMBL" id="QXGB01000353">
    <property type="protein sequence ID" value="KAE9218201.1"/>
    <property type="molecule type" value="Genomic_DNA"/>
</dbReference>
<evidence type="ECO:0000313" key="13">
    <source>
        <dbReference type="Proteomes" id="UP000440732"/>
    </source>
</evidence>
<dbReference type="EMBL" id="QXGA01000329">
    <property type="protein sequence ID" value="KAE9147755.1"/>
    <property type="molecule type" value="Genomic_DNA"/>
</dbReference>
<dbReference type="Proteomes" id="UP000437068">
    <property type="component" value="Unassembled WGS sequence"/>
</dbReference>
<dbReference type="Proteomes" id="UP000440732">
    <property type="component" value="Unassembled WGS sequence"/>
</dbReference>
<evidence type="ECO:0000313" key="16">
    <source>
        <dbReference type="Proteomes" id="UP000488956"/>
    </source>
</evidence>
<sequence>MHSEDSWVCGLVLTACTGSGRTVPHLQQGSLRERRKKPLLFLRLVQTRNSGFGTHVSVGRGL</sequence>
<dbReference type="EMBL" id="QXFZ01000369">
    <property type="protein sequence ID" value="KAE9119175.1"/>
    <property type="molecule type" value="Genomic_DNA"/>
</dbReference>
<evidence type="ECO:0000313" key="11">
    <source>
        <dbReference type="Proteomes" id="UP000437068"/>
    </source>
</evidence>
<dbReference type="Proteomes" id="UP000441208">
    <property type="component" value="Unassembled WGS sequence"/>
</dbReference>
<dbReference type="Proteomes" id="UP000433483">
    <property type="component" value="Unassembled WGS sequence"/>
</dbReference>